<evidence type="ECO:0000313" key="1">
    <source>
        <dbReference type="EMBL" id="KAF2017217.1"/>
    </source>
</evidence>
<keyword evidence="2" id="KW-1185">Reference proteome</keyword>
<dbReference type="EMBL" id="ML978068">
    <property type="protein sequence ID" value="KAF2017217.1"/>
    <property type="molecule type" value="Genomic_DNA"/>
</dbReference>
<organism evidence="1 2">
    <name type="scientific">Aaosphaeria arxii CBS 175.79</name>
    <dbReference type="NCBI Taxonomy" id="1450172"/>
    <lineage>
        <taxon>Eukaryota</taxon>
        <taxon>Fungi</taxon>
        <taxon>Dikarya</taxon>
        <taxon>Ascomycota</taxon>
        <taxon>Pezizomycotina</taxon>
        <taxon>Dothideomycetes</taxon>
        <taxon>Pleosporomycetidae</taxon>
        <taxon>Pleosporales</taxon>
        <taxon>Pleosporales incertae sedis</taxon>
        <taxon>Aaosphaeria</taxon>
    </lineage>
</organism>
<dbReference type="PROSITE" id="PS51257">
    <property type="entry name" value="PROKAR_LIPOPROTEIN"/>
    <property type="match status" value="1"/>
</dbReference>
<accession>A0A6A5XWJ3</accession>
<evidence type="ECO:0000313" key="2">
    <source>
        <dbReference type="Proteomes" id="UP000799778"/>
    </source>
</evidence>
<reference evidence="1" key="1">
    <citation type="journal article" date="2020" name="Stud. Mycol.">
        <title>101 Dothideomycetes genomes: a test case for predicting lifestyles and emergence of pathogens.</title>
        <authorList>
            <person name="Haridas S."/>
            <person name="Albert R."/>
            <person name="Binder M."/>
            <person name="Bloem J."/>
            <person name="Labutti K."/>
            <person name="Salamov A."/>
            <person name="Andreopoulos B."/>
            <person name="Baker S."/>
            <person name="Barry K."/>
            <person name="Bills G."/>
            <person name="Bluhm B."/>
            <person name="Cannon C."/>
            <person name="Castanera R."/>
            <person name="Culley D."/>
            <person name="Daum C."/>
            <person name="Ezra D."/>
            <person name="Gonzalez J."/>
            <person name="Henrissat B."/>
            <person name="Kuo A."/>
            <person name="Liang C."/>
            <person name="Lipzen A."/>
            <person name="Lutzoni F."/>
            <person name="Magnuson J."/>
            <person name="Mondo S."/>
            <person name="Nolan M."/>
            <person name="Ohm R."/>
            <person name="Pangilinan J."/>
            <person name="Park H.-J."/>
            <person name="Ramirez L."/>
            <person name="Alfaro M."/>
            <person name="Sun H."/>
            <person name="Tritt A."/>
            <person name="Yoshinaga Y."/>
            <person name="Zwiers L.-H."/>
            <person name="Turgeon B."/>
            <person name="Goodwin S."/>
            <person name="Spatafora J."/>
            <person name="Crous P."/>
            <person name="Grigoriev I."/>
        </authorList>
    </citation>
    <scope>NUCLEOTIDE SEQUENCE</scope>
    <source>
        <strain evidence="1">CBS 175.79</strain>
    </source>
</reference>
<dbReference type="AlphaFoldDB" id="A0A6A5XWJ3"/>
<proteinExistence type="predicted"/>
<sequence length="116" mass="13251">MYMYKYATTVVNSYTTSISRAVVCSPVLQSCLYWIDEWGLLATPLSLPRVPPLPPSAPSTAARKTRFWLASVHCSGFWMSQMLRMYSVPSSTYICDTVMVEVHEHHLSFLQDVLIW</sequence>
<name>A0A6A5XWJ3_9PLEO</name>
<dbReference type="RefSeq" id="XP_033385556.1">
    <property type="nucleotide sequence ID" value="XM_033521195.1"/>
</dbReference>
<protein>
    <submittedName>
        <fullName evidence="1">Uncharacterized protein</fullName>
    </submittedName>
</protein>
<gene>
    <name evidence="1" type="ORF">BU24DRAFT_146093</name>
</gene>
<dbReference type="GeneID" id="54278592"/>
<dbReference type="Proteomes" id="UP000799778">
    <property type="component" value="Unassembled WGS sequence"/>
</dbReference>